<organism evidence="3 4">
    <name type="scientific">Monilinia fructicola</name>
    <name type="common">Brown rot fungus</name>
    <name type="synonym">Ciboria fructicola</name>
    <dbReference type="NCBI Taxonomy" id="38448"/>
    <lineage>
        <taxon>Eukaryota</taxon>
        <taxon>Fungi</taxon>
        <taxon>Dikarya</taxon>
        <taxon>Ascomycota</taxon>
        <taxon>Pezizomycotina</taxon>
        <taxon>Leotiomycetes</taxon>
        <taxon>Helotiales</taxon>
        <taxon>Sclerotiniaceae</taxon>
        <taxon>Monilinia</taxon>
    </lineage>
</organism>
<keyword evidence="1" id="KW-0175">Coiled coil</keyword>
<evidence type="ECO:0000256" key="2">
    <source>
        <dbReference type="SAM" id="MobiDB-lite"/>
    </source>
</evidence>
<dbReference type="Proteomes" id="UP000322873">
    <property type="component" value="Unassembled WGS sequence"/>
</dbReference>
<reference evidence="3 4" key="1">
    <citation type="submission" date="2019-06" db="EMBL/GenBank/DDBJ databases">
        <title>Genome Sequence of the Brown Rot Fungal Pathogen Monilinia fructicola.</title>
        <authorList>
            <person name="De Miccolis Angelini R.M."/>
            <person name="Landi L."/>
            <person name="Abate D."/>
            <person name="Pollastro S."/>
            <person name="Romanazzi G."/>
            <person name="Faretra F."/>
        </authorList>
    </citation>
    <scope>NUCLEOTIDE SEQUENCE [LARGE SCALE GENOMIC DNA]</scope>
    <source>
        <strain evidence="3 4">Mfrc123</strain>
    </source>
</reference>
<keyword evidence="4" id="KW-1185">Reference proteome</keyword>
<accession>A0A5M9JI37</accession>
<comment type="caution">
    <text evidence="3">The sequence shown here is derived from an EMBL/GenBank/DDBJ whole genome shotgun (WGS) entry which is preliminary data.</text>
</comment>
<gene>
    <name evidence="3" type="ORF">EYC84_007346</name>
</gene>
<dbReference type="EMBL" id="VICG01000009">
    <property type="protein sequence ID" value="KAA8568310.1"/>
    <property type="molecule type" value="Genomic_DNA"/>
</dbReference>
<dbReference type="AlphaFoldDB" id="A0A5M9JI37"/>
<name>A0A5M9JI37_MONFR</name>
<protein>
    <submittedName>
        <fullName evidence="3">Uncharacterized protein</fullName>
    </submittedName>
</protein>
<evidence type="ECO:0000313" key="4">
    <source>
        <dbReference type="Proteomes" id="UP000322873"/>
    </source>
</evidence>
<evidence type="ECO:0000256" key="1">
    <source>
        <dbReference type="SAM" id="Coils"/>
    </source>
</evidence>
<feature type="coiled-coil region" evidence="1">
    <location>
        <begin position="264"/>
        <end position="295"/>
    </location>
</feature>
<proteinExistence type="predicted"/>
<evidence type="ECO:0000313" key="3">
    <source>
        <dbReference type="EMBL" id="KAA8568310.1"/>
    </source>
</evidence>
<sequence>MCNLWGGQLEKLGEQHERGILVLEDQLKSMRQAFQVVKRKSEKLQGSHRVPNHLAVDNQSRQDASMHASEDEDGAHKPLAATVSELEKGLAASNLPLENNLGILNRVGIKFCADIKQEIVELDPSPEQTERMYISKRSLLQISNARVTSQEVSFTHAADCRLPHTNNFLREYETLAKEWHDKYSSQDNLEISLVLHWDVRSRDEMIMQQVQATNALKQDMEEKISLFHEHFAIIKTKVSEQKIKTLRNQKSMIVAHNIAISGKMAEAQILRVQERREAEKLKEAQEIKIKTLKANSSLSSLNSRRNMAQFSILVRVSSLVSARRVNLTVNATKRSYIKEVSLLIEEIKFLPTISRSNVEKP</sequence>
<feature type="region of interest" description="Disordered" evidence="2">
    <location>
        <begin position="41"/>
        <end position="75"/>
    </location>
</feature>